<sequence length="235" mass="26490">MDATTDREMTSPSLYADKPAGYFDLVREDVLALIPRGTRRLLDVGCGTGATARAAKDRLEIAEAWGIEGTERASQVAGPRLDRVLSGDVETCTVPAPDGYFDCILCADILEHTRDPWAVLRELRRLLDPKGVLVVSLPNLRHLRPLWSLVADRFEYEESGILDRSHLRFFTLHTMREMLAETGYEILRRSENRSRNRLYDALVVCSLGLLKPFTVYQYLFVARPVRSSPGPGGRR</sequence>
<name>A0A538T0X7_UNCEI</name>
<organism evidence="2 3">
    <name type="scientific">Eiseniibacteriota bacterium</name>
    <dbReference type="NCBI Taxonomy" id="2212470"/>
    <lineage>
        <taxon>Bacteria</taxon>
        <taxon>Candidatus Eiseniibacteriota</taxon>
    </lineage>
</organism>
<gene>
    <name evidence="2" type="ORF">E6K76_11060</name>
</gene>
<evidence type="ECO:0000313" key="3">
    <source>
        <dbReference type="Proteomes" id="UP000316852"/>
    </source>
</evidence>
<keyword evidence="2" id="KW-0489">Methyltransferase</keyword>
<dbReference type="AlphaFoldDB" id="A0A538T0X7"/>
<dbReference type="Pfam" id="PF13489">
    <property type="entry name" value="Methyltransf_23"/>
    <property type="match status" value="1"/>
</dbReference>
<comment type="caution">
    <text evidence="2">The sequence shown here is derived from an EMBL/GenBank/DDBJ whole genome shotgun (WGS) entry which is preliminary data.</text>
</comment>
<dbReference type="PANTHER" id="PTHR43861">
    <property type="entry name" value="TRANS-ACONITATE 2-METHYLTRANSFERASE-RELATED"/>
    <property type="match status" value="1"/>
</dbReference>
<dbReference type="GO" id="GO:0008168">
    <property type="term" value="F:methyltransferase activity"/>
    <property type="evidence" value="ECO:0007669"/>
    <property type="project" value="UniProtKB-KW"/>
</dbReference>
<dbReference type="PANTHER" id="PTHR43861:SF6">
    <property type="entry name" value="METHYLTRANSFERASE TYPE 11"/>
    <property type="match status" value="1"/>
</dbReference>
<dbReference type="InterPro" id="IPR029063">
    <property type="entry name" value="SAM-dependent_MTases_sf"/>
</dbReference>
<protein>
    <submittedName>
        <fullName evidence="2">Class I SAM-dependent methyltransferase</fullName>
    </submittedName>
</protein>
<dbReference type="EMBL" id="VBOW01000067">
    <property type="protein sequence ID" value="TMQ57275.1"/>
    <property type="molecule type" value="Genomic_DNA"/>
</dbReference>
<accession>A0A538T0X7</accession>
<feature type="transmembrane region" description="Helical" evidence="1">
    <location>
        <begin position="198"/>
        <end position="219"/>
    </location>
</feature>
<dbReference type="Gene3D" id="3.40.50.150">
    <property type="entry name" value="Vaccinia Virus protein VP39"/>
    <property type="match status" value="1"/>
</dbReference>
<keyword evidence="2" id="KW-0808">Transferase</keyword>
<keyword evidence="1" id="KW-0812">Transmembrane</keyword>
<evidence type="ECO:0000256" key="1">
    <source>
        <dbReference type="SAM" id="Phobius"/>
    </source>
</evidence>
<keyword evidence="1" id="KW-0472">Membrane</keyword>
<proteinExistence type="predicted"/>
<dbReference type="CDD" id="cd02440">
    <property type="entry name" value="AdoMet_MTases"/>
    <property type="match status" value="1"/>
</dbReference>
<dbReference type="SUPFAM" id="SSF53335">
    <property type="entry name" value="S-adenosyl-L-methionine-dependent methyltransferases"/>
    <property type="match status" value="1"/>
</dbReference>
<dbReference type="Proteomes" id="UP000316852">
    <property type="component" value="Unassembled WGS sequence"/>
</dbReference>
<dbReference type="GO" id="GO:0032259">
    <property type="term" value="P:methylation"/>
    <property type="evidence" value="ECO:0007669"/>
    <property type="project" value="UniProtKB-KW"/>
</dbReference>
<evidence type="ECO:0000313" key="2">
    <source>
        <dbReference type="EMBL" id="TMQ57275.1"/>
    </source>
</evidence>
<reference evidence="2 3" key="1">
    <citation type="journal article" date="2019" name="Nat. Microbiol.">
        <title>Mediterranean grassland soil C-N compound turnover is dependent on rainfall and depth, and is mediated by genomically divergent microorganisms.</title>
        <authorList>
            <person name="Diamond S."/>
            <person name="Andeer P.F."/>
            <person name="Li Z."/>
            <person name="Crits-Christoph A."/>
            <person name="Burstein D."/>
            <person name="Anantharaman K."/>
            <person name="Lane K.R."/>
            <person name="Thomas B.C."/>
            <person name="Pan C."/>
            <person name="Northen T.R."/>
            <person name="Banfield J.F."/>
        </authorList>
    </citation>
    <scope>NUCLEOTIDE SEQUENCE [LARGE SCALE GENOMIC DNA]</scope>
    <source>
        <strain evidence="2">WS_6</strain>
    </source>
</reference>
<keyword evidence="1" id="KW-1133">Transmembrane helix</keyword>